<evidence type="ECO:0000256" key="1">
    <source>
        <dbReference type="ARBA" id="ARBA00023015"/>
    </source>
</evidence>
<dbReference type="InterPro" id="IPR018060">
    <property type="entry name" value="HTH_AraC"/>
</dbReference>
<dbReference type="STRING" id="1844972.A7K91_16945"/>
<dbReference type="SUPFAM" id="SSF46689">
    <property type="entry name" value="Homeodomain-like"/>
    <property type="match status" value="2"/>
</dbReference>
<gene>
    <name evidence="5" type="ORF">A7K91_16945</name>
</gene>
<organism evidence="5 6">
    <name type="scientific">Paenibacillus oryzae</name>
    <dbReference type="NCBI Taxonomy" id="1844972"/>
    <lineage>
        <taxon>Bacteria</taxon>
        <taxon>Bacillati</taxon>
        <taxon>Bacillota</taxon>
        <taxon>Bacilli</taxon>
        <taxon>Bacillales</taxon>
        <taxon>Paenibacillaceae</taxon>
        <taxon>Paenibacillus</taxon>
    </lineage>
</organism>
<accession>A0A1A5YCZ8</accession>
<dbReference type="SMART" id="SM00342">
    <property type="entry name" value="HTH_ARAC"/>
    <property type="match status" value="1"/>
</dbReference>
<dbReference type="InterPro" id="IPR037923">
    <property type="entry name" value="HTH-like"/>
</dbReference>
<dbReference type="EMBL" id="LYPA01000072">
    <property type="protein sequence ID" value="OBR63452.1"/>
    <property type="molecule type" value="Genomic_DNA"/>
</dbReference>
<keyword evidence="3" id="KW-0804">Transcription</keyword>
<dbReference type="InterPro" id="IPR050204">
    <property type="entry name" value="AraC_XylS_family_regulators"/>
</dbReference>
<dbReference type="Proteomes" id="UP000092024">
    <property type="component" value="Unassembled WGS sequence"/>
</dbReference>
<evidence type="ECO:0000259" key="4">
    <source>
        <dbReference type="PROSITE" id="PS01124"/>
    </source>
</evidence>
<proteinExistence type="predicted"/>
<dbReference type="GO" id="GO:0043565">
    <property type="term" value="F:sequence-specific DNA binding"/>
    <property type="evidence" value="ECO:0007669"/>
    <property type="project" value="InterPro"/>
</dbReference>
<dbReference type="InterPro" id="IPR014710">
    <property type="entry name" value="RmlC-like_jellyroll"/>
</dbReference>
<dbReference type="GO" id="GO:0003700">
    <property type="term" value="F:DNA-binding transcription factor activity"/>
    <property type="evidence" value="ECO:0007669"/>
    <property type="project" value="InterPro"/>
</dbReference>
<dbReference type="PROSITE" id="PS01124">
    <property type="entry name" value="HTH_ARAC_FAMILY_2"/>
    <property type="match status" value="1"/>
</dbReference>
<evidence type="ECO:0000256" key="2">
    <source>
        <dbReference type="ARBA" id="ARBA00023125"/>
    </source>
</evidence>
<dbReference type="PANTHER" id="PTHR46796">
    <property type="entry name" value="HTH-TYPE TRANSCRIPTIONAL ACTIVATOR RHAS-RELATED"/>
    <property type="match status" value="1"/>
</dbReference>
<keyword evidence="6" id="KW-1185">Reference proteome</keyword>
<sequence>MKIDRMANESRTVVYDADIKVEAYHFQGIMQKFPNHFHDYYVIGFVESGSRYLTCLNKEYTIHPGDLMLFNPRDNHACEQIDGSPLDYRSLNIQPEAMMAAVREITGEAYLPVFAPQVAFRNELVPALKELHQIVMAEERDFRKEELYLLLLEQLILEYAEPREACPSSPCSSEIEKVCRYLESHYAETIALDDLSALSGLSKFYLIRQFSKQKGISPYSYLETIRVDKAKKLLEQGVGPMEAAMLTGFSDQSHFSNFFKKLIGLTPKQYMNVFIDQRQQPSSSPAAASELLIKRDIEQH</sequence>
<name>A0A1A5YCZ8_9BACL</name>
<dbReference type="CDD" id="cd07001">
    <property type="entry name" value="cupin_YbfI-like_N"/>
    <property type="match status" value="1"/>
</dbReference>
<dbReference type="Gene3D" id="2.60.120.10">
    <property type="entry name" value="Jelly Rolls"/>
    <property type="match status" value="1"/>
</dbReference>
<dbReference type="Gene3D" id="1.10.10.60">
    <property type="entry name" value="Homeodomain-like"/>
    <property type="match status" value="2"/>
</dbReference>
<feature type="domain" description="HTH araC/xylS-type" evidence="4">
    <location>
        <begin position="176"/>
        <end position="273"/>
    </location>
</feature>
<dbReference type="Pfam" id="PF02311">
    <property type="entry name" value="AraC_binding"/>
    <property type="match status" value="1"/>
</dbReference>
<keyword evidence="2" id="KW-0238">DNA-binding</keyword>
<comment type="caution">
    <text evidence="5">The sequence shown here is derived from an EMBL/GenBank/DDBJ whole genome shotgun (WGS) entry which is preliminary data.</text>
</comment>
<reference evidence="5 6" key="1">
    <citation type="submission" date="2016-05" db="EMBL/GenBank/DDBJ databases">
        <title>Paenibacillus oryzae. sp. nov., isolated from the rice root.</title>
        <authorList>
            <person name="Zhang J."/>
            <person name="Zhang X."/>
        </authorList>
    </citation>
    <scope>NUCLEOTIDE SEQUENCE [LARGE SCALE GENOMIC DNA]</scope>
    <source>
        <strain evidence="5 6">1DrF-4</strain>
    </source>
</reference>
<dbReference type="InterPro" id="IPR009057">
    <property type="entry name" value="Homeodomain-like_sf"/>
</dbReference>
<keyword evidence="1" id="KW-0805">Transcription regulation</keyword>
<dbReference type="AlphaFoldDB" id="A0A1A5YCZ8"/>
<evidence type="ECO:0000313" key="6">
    <source>
        <dbReference type="Proteomes" id="UP000092024"/>
    </source>
</evidence>
<evidence type="ECO:0000313" key="5">
    <source>
        <dbReference type="EMBL" id="OBR63452.1"/>
    </source>
</evidence>
<evidence type="ECO:0000256" key="3">
    <source>
        <dbReference type="ARBA" id="ARBA00023163"/>
    </source>
</evidence>
<protein>
    <submittedName>
        <fullName evidence="5">AraC family transcriptional regulator</fullName>
    </submittedName>
</protein>
<dbReference type="PANTHER" id="PTHR46796:SF2">
    <property type="entry name" value="TRANSCRIPTIONAL REGULATORY PROTEIN"/>
    <property type="match status" value="1"/>
</dbReference>
<dbReference type="InterPro" id="IPR003313">
    <property type="entry name" value="AraC-bd"/>
</dbReference>
<dbReference type="SUPFAM" id="SSF51215">
    <property type="entry name" value="Regulatory protein AraC"/>
    <property type="match status" value="1"/>
</dbReference>
<dbReference type="Pfam" id="PF12833">
    <property type="entry name" value="HTH_18"/>
    <property type="match status" value="1"/>
</dbReference>